<sequence>MASVLSLAMLRSASTTRAFSTTSHSRASVLFALNALSNSRETQHFNKLSNLNRVEHSPPLKLIQSSEVDPFSPSALQPKPASIPLARTAQSSARAWDDKALRVGRAVLADNARQLGRLQHALRRSKAREARQVRLAEMDKAAWHQEVRRHHQEMRAAGMWILLSIGTATALATWRFWPQQRQVDSGELSRKLAATAQRSMALPRAASSDLAVSAGSGVAAAELQALAAPAPVVEPVLIPYMRDEFMRLRVHTLRSFSRQLYLASRRTDRISVTRSGCFAEDPRAAFCFPELTLLPWPPTIRQSCAGLCFHVFASKTRPKSHDATGSTNSTGCTSFTHAFDQRTMKPRAHLMEADDHFCCRSTAVADVLESWASCNARRADAKLIVSRLQQEPRTYVACLDALGKNNHRYNAKNRLKKLCSALTALVTSIIQTSLSNDNALWLSVKEFIVDVEALSFGVKYHVFSLLHGASFNPLTTTLRTHTSEHSRDDYDTADLRDRARILGHLSNTIVWPNPRYSEDLSGGCGATIYYALLRAGIPATGWQPEDEGFQDDAAPYTRWAVDTDCLRLSPAEEDLLPDGYEVESIELTSRVFDFYTSSWFYEIGRVLTVLARLETQTGCRFIANASTGLHVHVGNGVSSKIPLQTAKNVLMLLTAFERCFDEIHTINRIGFPQDYSFGFSHAPLSFFHTNNGSAADDTLFDWLAHIQNQNSYEGLGSLFTLPGGNAVFPDIVEKSIYGHNCSANIENLFEDEEMERYEEQLTGTIEFRQHTGTLDLLDIVAWVSLTVRLVDYSAGVSDLEMLTLCARGVDVSFGLQDVLTAIGCHPDLLAHYREDGPFGLGMIGTATGVIQSSKLDLLLAQNEIEQGQRSDPRAVRAAVAGKTYGLDSVVSMVSVPVEAIQRYFLVATLNISSRIAPGTMLTNSQHVMSPAKSCVLKHLSELYRGKAHEMSYEAELAATGPVALFARGSETGEDADLNMDMESEE</sequence>
<comment type="caution">
    <text evidence="1">The sequence shown here is derived from an EMBL/GenBank/DDBJ whole genome shotgun (WGS) entry which is preliminary data.</text>
</comment>
<dbReference type="AlphaFoldDB" id="A0AAN7ZQK2"/>
<dbReference type="Proteomes" id="UP001310594">
    <property type="component" value="Unassembled WGS sequence"/>
</dbReference>
<organism evidence="1 2">
    <name type="scientific">Elasticomyces elasticus</name>
    <dbReference type="NCBI Taxonomy" id="574655"/>
    <lineage>
        <taxon>Eukaryota</taxon>
        <taxon>Fungi</taxon>
        <taxon>Dikarya</taxon>
        <taxon>Ascomycota</taxon>
        <taxon>Pezizomycotina</taxon>
        <taxon>Dothideomycetes</taxon>
        <taxon>Dothideomycetidae</taxon>
        <taxon>Mycosphaerellales</taxon>
        <taxon>Teratosphaeriaceae</taxon>
        <taxon>Elasticomyces</taxon>
    </lineage>
</organism>
<dbReference type="PANTHER" id="PTHR36847">
    <property type="entry name" value="AMIDOLIGASE ENZYME"/>
    <property type="match status" value="1"/>
</dbReference>
<dbReference type="EMBL" id="JAVRQU010000024">
    <property type="protein sequence ID" value="KAK5690548.1"/>
    <property type="molecule type" value="Genomic_DNA"/>
</dbReference>
<evidence type="ECO:0000313" key="1">
    <source>
        <dbReference type="EMBL" id="KAK5690548.1"/>
    </source>
</evidence>
<accession>A0AAN7ZQK2</accession>
<gene>
    <name evidence="1" type="ORF">LTR97_012101</name>
</gene>
<reference evidence="1" key="1">
    <citation type="submission" date="2023-08" db="EMBL/GenBank/DDBJ databases">
        <title>Black Yeasts Isolated from many extreme environments.</title>
        <authorList>
            <person name="Coleine C."/>
            <person name="Stajich J.E."/>
            <person name="Selbmann L."/>
        </authorList>
    </citation>
    <scope>NUCLEOTIDE SEQUENCE</scope>
    <source>
        <strain evidence="1">CCFEE 5810</strain>
    </source>
</reference>
<evidence type="ECO:0000313" key="2">
    <source>
        <dbReference type="Proteomes" id="UP001310594"/>
    </source>
</evidence>
<name>A0AAN7ZQK2_9PEZI</name>
<protein>
    <submittedName>
        <fullName evidence="1">Uncharacterized protein</fullName>
    </submittedName>
</protein>
<dbReference type="PANTHER" id="PTHR36847:SF1">
    <property type="entry name" value="AMIDOLIGASE ENZYME"/>
    <property type="match status" value="1"/>
</dbReference>
<proteinExistence type="predicted"/>